<sequence>MALIINTRSSSLHSMVAAVFVVGLLVVSSSLFASAAWFPDYKKECNNVEYDCRDQRKSHLCHDSCRAKARSEGCNDFKSTCGDQDKPHECCCYMKIKT</sequence>
<gene>
    <name evidence="1" type="ORF">NCGR_LOCUS36087</name>
</gene>
<dbReference type="Proteomes" id="UP000604825">
    <property type="component" value="Unassembled WGS sequence"/>
</dbReference>
<proteinExistence type="predicted"/>
<dbReference type="AlphaFoldDB" id="A0A811Q8L0"/>
<reference evidence="1" key="1">
    <citation type="submission" date="2020-10" db="EMBL/GenBank/DDBJ databases">
        <authorList>
            <person name="Han B."/>
            <person name="Lu T."/>
            <person name="Zhao Q."/>
            <person name="Huang X."/>
            <person name="Zhao Y."/>
        </authorList>
    </citation>
    <scope>NUCLEOTIDE SEQUENCE</scope>
</reference>
<name>A0A811Q8L0_9POAL</name>
<comment type="caution">
    <text evidence="1">The sequence shown here is derived from an EMBL/GenBank/DDBJ whole genome shotgun (WGS) entry which is preliminary data.</text>
</comment>
<protein>
    <submittedName>
        <fullName evidence="1">Uncharacterized protein</fullName>
    </submittedName>
</protein>
<keyword evidence="2" id="KW-1185">Reference proteome</keyword>
<evidence type="ECO:0000313" key="2">
    <source>
        <dbReference type="Proteomes" id="UP000604825"/>
    </source>
</evidence>
<accession>A0A811Q8L0</accession>
<organism evidence="1 2">
    <name type="scientific">Miscanthus lutarioriparius</name>
    <dbReference type="NCBI Taxonomy" id="422564"/>
    <lineage>
        <taxon>Eukaryota</taxon>
        <taxon>Viridiplantae</taxon>
        <taxon>Streptophyta</taxon>
        <taxon>Embryophyta</taxon>
        <taxon>Tracheophyta</taxon>
        <taxon>Spermatophyta</taxon>
        <taxon>Magnoliopsida</taxon>
        <taxon>Liliopsida</taxon>
        <taxon>Poales</taxon>
        <taxon>Poaceae</taxon>
        <taxon>PACMAD clade</taxon>
        <taxon>Panicoideae</taxon>
        <taxon>Andropogonodae</taxon>
        <taxon>Andropogoneae</taxon>
        <taxon>Saccharinae</taxon>
        <taxon>Miscanthus</taxon>
    </lineage>
</organism>
<dbReference type="EMBL" id="CAJGYO010000009">
    <property type="protein sequence ID" value="CAD6252435.1"/>
    <property type="molecule type" value="Genomic_DNA"/>
</dbReference>
<evidence type="ECO:0000313" key="1">
    <source>
        <dbReference type="EMBL" id="CAD6252435.1"/>
    </source>
</evidence>